<feature type="transmembrane region" description="Helical" evidence="1">
    <location>
        <begin position="81"/>
        <end position="101"/>
    </location>
</feature>
<organism evidence="3">
    <name type="scientific">marine sediment metagenome</name>
    <dbReference type="NCBI Taxonomy" id="412755"/>
    <lineage>
        <taxon>unclassified sequences</taxon>
        <taxon>metagenomes</taxon>
        <taxon>ecological metagenomes</taxon>
    </lineage>
</organism>
<dbReference type="AlphaFoldDB" id="X1G2Q2"/>
<keyword evidence="1" id="KW-0472">Membrane</keyword>
<evidence type="ECO:0000259" key="2">
    <source>
        <dbReference type="Pfam" id="PF00892"/>
    </source>
</evidence>
<keyword evidence="1" id="KW-0812">Transmembrane</keyword>
<evidence type="ECO:0000256" key="1">
    <source>
        <dbReference type="SAM" id="Phobius"/>
    </source>
</evidence>
<sequence>HRSAVMIEITHRPSTRAGLLLGIGAYAAWGLLPLYFHLLDNVPPIQMLSHRVVWSLILLVAIVGLLGRARQILGVARGRTLLALAASAALIAVNWFVYIWAVDNAHLVEASLGYFVNPLVNVALGM</sequence>
<accession>X1G2Q2</accession>
<feature type="non-terminal residue" evidence="3">
    <location>
        <position position="126"/>
    </location>
</feature>
<feature type="domain" description="EamA" evidence="2">
    <location>
        <begin position="17"/>
        <end position="125"/>
    </location>
</feature>
<feature type="non-terminal residue" evidence="3">
    <location>
        <position position="1"/>
    </location>
</feature>
<protein>
    <recommendedName>
        <fullName evidence="2">EamA domain-containing protein</fullName>
    </recommendedName>
</protein>
<dbReference type="GO" id="GO:0016020">
    <property type="term" value="C:membrane"/>
    <property type="evidence" value="ECO:0007669"/>
    <property type="project" value="InterPro"/>
</dbReference>
<dbReference type="Pfam" id="PF00892">
    <property type="entry name" value="EamA"/>
    <property type="match status" value="1"/>
</dbReference>
<name>X1G2Q2_9ZZZZ</name>
<reference evidence="3" key="1">
    <citation type="journal article" date="2014" name="Front. Microbiol.">
        <title>High frequency of phylogenetically diverse reductive dehalogenase-homologous genes in deep subseafloor sedimentary metagenomes.</title>
        <authorList>
            <person name="Kawai M."/>
            <person name="Futagami T."/>
            <person name="Toyoda A."/>
            <person name="Takaki Y."/>
            <person name="Nishi S."/>
            <person name="Hori S."/>
            <person name="Arai W."/>
            <person name="Tsubouchi T."/>
            <person name="Morono Y."/>
            <person name="Uchiyama I."/>
            <person name="Ito T."/>
            <person name="Fujiyama A."/>
            <person name="Inagaki F."/>
            <person name="Takami H."/>
        </authorList>
    </citation>
    <scope>NUCLEOTIDE SEQUENCE</scope>
    <source>
        <strain evidence="3">Expedition CK06-06</strain>
    </source>
</reference>
<dbReference type="InterPro" id="IPR000620">
    <property type="entry name" value="EamA_dom"/>
</dbReference>
<feature type="transmembrane region" description="Helical" evidence="1">
    <location>
        <begin position="20"/>
        <end position="39"/>
    </location>
</feature>
<gene>
    <name evidence="3" type="ORF">S03H2_26096</name>
</gene>
<keyword evidence="1" id="KW-1133">Transmembrane helix</keyword>
<evidence type="ECO:0000313" key="3">
    <source>
        <dbReference type="EMBL" id="GAH39065.1"/>
    </source>
</evidence>
<dbReference type="EMBL" id="BARU01014992">
    <property type="protein sequence ID" value="GAH39065.1"/>
    <property type="molecule type" value="Genomic_DNA"/>
</dbReference>
<proteinExistence type="predicted"/>
<feature type="transmembrane region" description="Helical" evidence="1">
    <location>
        <begin position="51"/>
        <end position="69"/>
    </location>
</feature>
<comment type="caution">
    <text evidence="3">The sequence shown here is derived from an EMBL/GenBank/DDBJ whole genome shotgun (WGS) entry which is preliminary data.</text>
</comment>